<dbReference type="RefSeq" id="WP_184527917.1">
    <property type="nucleotide sequence ID" value="NZ_JACHGK010000012.1"/>
</dbReference>
<dbReference type="EMBL" id="JACHGK010000012">
    <property type="protein sequence ID" value="MBB6446693.1"/>
    <property type="molecule type" value="Genomic_DNA"/>
</dbReference>
<accession>A0A7X0HTS1</accession>
<evidence type="ECO:0000313" key="2">
    <source>
        <dbReference type="Proteomes" id="UP000531594"/>
    </source>
</evidence>
<evidence type="ECO:0000313" key="1">
    <source>
        <dbReference type="EMBL" id="MBB6446693.1"/>
    </source>
</evidence>
<comment type="caution">
    <text evidence="1">The sequence shown here is derived from an EMBL/GenBank/DDBJ whole genome shotgun (WGS) entry which is preliminary data.</text>
</comment>
<dbReference type="Proteomes" id="UP000531594">
    <property type="component" value="Unassembled WGS sequence"/>
</dbReference>
<organism evidence="1 2">
    <name type="scientific">Bacillus benzoevorans</name>
    <dbReference type="NCBI Taxonomy" id="1456"/>
    <lineage>
        <taxon>Bacteria</taxon>
        <taxon>Bacillati</taxon>
        <taxon>Bacillota</taxon>
        <taxon>Bacilli</taxon>
        <taxon>Bacillales</taxon>
        <taxon>Bacillaceae</taxon>
        <taxon>Bacillus</taxon>
    </lineage>
</organism>
<dbReference type="AlphaFoldDB" id="A0A7X0HTS1"/>
<proteinExistence type="predicted"/>
<keyword evidence="2" id="KW-1185">Reference proteome</keyword>
<reference evidence="1 2" key="1">
    <citation type="submission" date="2020-08" db="EMBL/GenBank/DDBJ databases">
        <title>Genomic Encyclopedia of Type Strains, Phase IV (KMG-IV): sequencing the most valuable type-strain genomes for metagenomic binning, comparative biology and taxonomic classification.</title>
        <authorList>
            <person name="Goeker M."/>
        </authorList>
    </citation>
    <scope>NUCLEOTIDE SEQUENCE [LARGE SCALE GENOMIC DNA]</scope>
    <source>
        <strain evidence="1 2">DSM 5391</strain>
    </source>
</reference>
<gene>
    <name evidence="1" type="ORF">HNR53_003353</name>
</gene>
<protein>
    <submittedName>
        <fullName evidence="1">Archaellum component FlaC</fullName>
    </submittedName>
</protein>
<name>A0A7X0HTS1_9BACI</name>
<sequence>MDIIEIENIFQQQFVKDVNEKIKEALGGQVQIHPIDWESLKLTIDHHSEELNMMKETIENHTVVLNEIKTSLERLNHLVAELNKPRSAWRIK</sequence>